<evidence type="ECO:0000313" key="2">
    <source>
        <dbReference type="Proteomes" id="UP001243009"/>
    </source>
</evidence>
<evidence type="ECO:0008006" key="3">
    <source>
        <dbReference type="Google" id="ProtNLM"/>
    </source>
</evidence>
<evidence type="ECO:0000313" key="1">
    <source>
        <dbReference type="EMBL" id="MDO9706841.1"/>
    </source>
</evidence>
<gene>
    <name evidence="1" type="ORF">Q7A36_00705</name>
</gene>
<proteinExistence type="predicted"/>
<protein>
    <recommendedName>
        <fullName evidence="3">4Fe4S-binding SPASM domain-containing protein</fullName>
    </recommendedName>
</protein>
<comment type="caution">
    <text evidence="1">The sequence shown here is derived from an EMBL/GenBank/DDBJ whole genome shotgun (WGS) entry which is preliminary data.</text>
</comment>
<name>A0ABT9DSH0_9PROT</name>
<dbReference type="RefSeq" id="WP_305101713.1">
    <property type="nucleotide sequence ID" value="NZ_JAUTWS010000001.1"/>
</dbReference>
<sequence>MTAATRYAAAPDAARSTRDCTDPWFFVLFNADRSLAPCCWHPAVATLAPGESLDAALDGAAIREVRRQLLTGALNAHCADCPARGLTDPASLARRVHAEMAALQAG</sequence>
<dbReference type="Proteomes" id="UP001243009">
    <property type="component" value="Unassembled WGS sequence"/>
</dbReference>
<reference evidence="1 2" key="1">
    <citation type="submission" date="2023-08" db="EMBL/GenBank/DDBJ databases">
        <title>The draft genome sequence of Paracraurococcus sp. LOR1-02.</title>
        <authorList>
            <person name="Kingkaew E."/>
            <person name="Tanasupawat S."/>
        </authorList>
    </citation>
    <scope>NUCLEOTIDE SEQUENCE [LARGE SCALE GENOMIC DNA]</scope>
    <source>
        <strain evidence="1 2">LOR1-02</strain>
    </source>
</reference>
<organism evidence="1 2">
    <name type="scientific">Paracraurococcus lichenis</name>
    <dbReference type="NCBI Taxonomy" id="3064888"/>
    <lineage>
        <taxon>Bacteria</taxon>
        <taxon>Pseudomonadati</taxon>
        <taxon>Pseudomonadota</taxon>
        <taxon>Alphaproteobacteria</taxon>
        <taxon>Acetobacterales</taxon>
        <taxon>Roseomonadaceae</taxon>
        <taxon>Paracraurococcus</taxon>
    </lineage>
</organism>
<accession>A0ABT9DSH0</accession>
<dbReference type="EMBL" id="JAUTWS010000001">
    <property type="protein sequence ID" value="MDO9706841.1"/>
    <property type="molecule type" value="Genomic_DNA"/>
</dbReference>
<keyword evidence="2" id="KW-1185">Reference proteome</keyword>